<evidence type="ECO:0000313" key="3">
    <source>
        <dbReference type="Proteomes" id="UP001159659"/>
    </source>
</evidence>
<dbReference type="EMBL" id="CANTFK010000962">
    <property type="protein sequence ID" value="CAI5734967.1"/>
    <property type="molecule type" value="Genomic_DNA"/>
</dbReference>
<dbReference type="SMART" id="SM00213">
    <property type="entry name" value="UBQ"/>
    <property type="match status" value="1"/>
</dbReference>
<name>A0AAV0UEA3_9STRA</name>
<dbReference type="Pfam" id="PF00240">
    <property type="entry name" value="ubiquitin"/>
    <property type="match status" value="1"/>
</dbReference>
<dbReference type="InterPro" id="IPR000626">
    <property type="entry name" value="Ubiquitin-like_dom"/>
</dbReference>
<comment type="caution">
    <text evidence="2">The sequence shown here is derived from an EMBL/GenBank/DDBJ whole genome shotgun (WGS) entry which is preliminary data.</text>
</comment>
<dbReference type="PROSITE" id="PS50053">
    <property type="entry name" value="UBIQUITIN_2"/>
    <property type="match status" value="1"/>
</dbReference>
<sequence>MSVFDATSTLDGYQRGKTESDDRLLESLIPDLESSIPRLVVAVHARPKTKKSKGLVVCVKTLTGKSVTIVCASNDTVDCVKSQIRVTAHVPVDDQRIMYGSKQLEDHRKLSYYKIKNNSSLYLIARLRGGFSKAPSASRSFVDVSNGSKVVKRELSHTAPDWRECTKGLNVEGFCENVGCRAYGERIVHRMGFDYFNLMKENDVECPECNTEVKPITCGFYSCAWKFEGIKTSDSFSISSRWQEAKEENIYHRFDERCNTVTKTAKKVCALFAGANLVHRLSDRFSNVAVGTAYIVFI</sequence>
<evidence type="ECO:0000259" key="1">
    <source>
        <dbReference type="PROSITE" id="PS50053"/>
    </source>
</evidence>
<dbReference type="SUPFAM" id="SSF54236">
    <property type="entry name" value="Ubiquitin-like"/>
    <property type="match status" value="1"/>
</dbReference>
<dbReference type="AlphaFoldDB" id="A0AAV0UEA3"/>
<protein>
    <recommendedName>
        <fullName evidence="1">Ubiquitin-like domain-containing protein</fullName>
    </recommendedName>
</protein>
<organism evidence="2 3">
    <name type="scientific">Peronospora farinosa</name>
    <dbReference type="NCBI Taxonomy" id="134698"/>
    <lineage>
        <taxon>Eukaryota</taxon>
        <taxon>Sar</taxon>
        <taxon>Stramenopiles</taxon>
        <taxon>Oomycota</taxon>
        <taxon>Peronosporomycetes</taxon>
        <taxon>Peronosporales</taxon>
        <taxon>Peronosporaceae</taxon>
        <taxon>Peronospora</taxon>
    </lineage>
</organism>
<accession>A0AAV0UEA3</accession>
<dbReference type="InterPro" id="IPR029071">
    <property type="entry name" value="Ubiquitin-like_domsf"/>
</dbReference>
<dbReference type="InterPro" id="IPR050158">
    <property type="entry name" value="Ubiquitin_ubiquitin-like"/>
</dbReference>
<evidence type="ECO:0000313" key="2">
    <source>
        <dbReference type="EMBL" id="CAI5734967.1"/>
    </source>
</evidence>
<feature type="domain" description="Ubiquitin-like" evidence="1">
    <location>
        <begin position="55"/>
        <end position="130"/>
    </location>
</feature>
<reference evidence="2" key="1">
    <citation type="submission" date="2022-12" db="EMBL/GenBank/DDBJ databases">
        <authorList>
            <person name="Webb A."/>
        </authorList>
    </citation>
    <scope>NUCLEOTIDE SEQUENCE</scope>
    <source>
        <strain evidence="2">Pf2</strain>
    </source>
</reference>
<gene>
    <name evidence="2" type="ORF">PFR002_LOCUS7638</name>
</gene>
<dbReference type="Proteomes" id="UP001159659">
    <property type="component" value="Unassembled WGS sequence"/>
</dbReference>
<dbReference type="PRINTS" id="PR00348">
    <property type="entry name" value="UBIQUITIN"/>
</dbReference>
<dbReference type="InterPro" id="IPR019956">
    <property type="entry name" value="Ubiquitin_dom"/>
</dbReference>
<proteinExistence type="predicted"/>
<dbReference type="Gene3D" id="3.10.20.90">
    <property type="entry name" value="Phosphatidylinositol 3-kinase Catalytic Subunit, Chain A, domain 1"/>
    <property type="match status" value="1"/>
</dbReference>
<dbReference type="PANTHER" id="PTHR10666">
    <property type="entry name" value="UBIQUITIN"/>
    <property type="match status" value="1"/>
</dbReference>